<dbReference type="Proteomes" id="UP000245207">
    <property type="component" value="Unassembled WGS sequence"/>
</dbReference>
<dbReference type="EMBL" id="PKPP01003882">
    <property type="protein sequence ID" value="PWA67183.1"/>
    <property type="molecule type" value="Genomic_DNA"/>
</dbReference>
<gene>
    <name evidence="1" type="ORF">CTI12_AA321880</name>
</gene>
<name>A0A2U1N111_ARTAN</name>
<dbReference type="InterPro" id="IPR012337">
    <property type="entry name" value="RNaseH-like_sf"/>
</dbReference>
<dbReference type="SUPFAM" id="SSF53098">
    <property type="entry name" value="Ribonuclease H-like"/>
    <property type="match status" value="1"/>
</dbReference>
<comment type="caution">
    <text evidence="1">The sequence shown here is derived from an EMBL/GenBank/DDBJ whole genome shotgun (WGS) entry which is preliminary data.</text>
</comment>
<proteinExistence type="predicted"/>
<organism evidence="1 2">
    <name type="scientific">Artemisia annua</name>
    <name type="common">Sweet wormwood</name>
    <dbReference type="NCBI Taxonomy" id="35608"/>
    <lineage>
        <taxon>Eukaryota</taxon>
        <taxon>Viridiplantae</taxon>
        <taxon>Streptophyta</taxon>
        <taxon>Embryophyta</taxon>
        <taxon>Tracheophyta</taxon>
        <taxon>Spermatophyta</taxon>
        <taxon>Magnoliopsida</taxon>
        <taxon>eudicotyledons</taxon>
        <taxon>Gunneridae</taxon>
        <taxon>Pentapetalae</taxon>
        <taxon>asterids</taxon>
        <taxon>campanulids</taxon>
        <taxon>Asterales</taxon>
        <taxon>Asteraceae</taxon>
        <taxon>Asteroideae</taxon>
        <taxon>Anthemideae</taxon>
        <taxon>Artemisiinae</taxon>
        <taxon>Artemisia</taxon>
    </lineage>
</organism>
<dbReference type="OrthoDB" id="1934703at2759"/>
<dbReference type="AlphaFoldDB" id="A0A2U1N111"/>
<keyword evidence="2" id="KW-1185">Reference proteome</keyword>
<reference evidence="1 2" key="1">
    <citation type="journal article" date="2018" name="Mol. Plant">
        <title>The genome of Artemisia annua provides insight into the evolution of Asteraceae family and artemisinin biosynthesis.</title>
        <authorList>
            <person name="Shen Q."/>
            <person name="Zhang L."/>
            <person name="Liao Z."/>
            <person name="Wang S."/>
            <person name="Yan T."/>
            <person name="Shi P."/>
            <person name="Liu M."/>
            <person name="Fu X."/>
            <person name="Pan Q."/>
            <person name="Wang Y."/>
            <person name="Lv Z."/>
            <person name="Lu X."/>
            <person name="Zhang F."/>
            <person name="Jiang W."/>
            <person name="Ma Y."/>
            <person name="Chen M."/>
            <person name="Hao X."/>
            <person name="Li L."/>
            <person name="Tang Y."/>
            <person name="Lv G."/>
            <person name="Zhou Y."/>
            <person name="Sun X."/>
            <person name="Brodelius P.E."/>
            <person name="Rose J.K.C."/>
            <person name="Tang K."/>
        </authorList>
    </citation>
    <scope>NUCLEOTIDE SEQUENCE [LARGE SCALE GENOMIC DNA]</scope>
    <source>
        <strain evidence="2">cv. Huhao1</strain>
        <tissue evidence="1">Leaf</tissue>
    </source>
</reference>
<protein>
    <submittedName>
        <fullName evidence="1">Uncharacterized protein</fullName>
    </submittedName>
</protein>
<sequence length="215" mass="24434">MTVGGGGQLGMTVGSIAMRLFISGEALGLKCPRMSLKCAHYVADAINICNSYSQDNVRQGITRFATSFLTLQSLMEKKERLRLMVTSDDWTQSKWAKTKKGKGAYSIVISPLVKVLRLADGDQKPSMGFLYGELKKAKEDIKMAFNNVETYYRPIIDIIETRSKDRLDSPLHLTAYLLNPYYFIKDQSIKYDVMVSNAVFAFLEKFFHHDFEKQD</sequence>
<accession>A0A2U1N111</accession>
<dbReference type="STRING" id="35608.A0A2U1N111"/>
<evidence type="ECO:0000313" key="1">
    <source>
        <dbReference type="EMBL" id="PWA67183.1"/>
    </source>
</evidence>
<evidence type="ECO:0000313" key="2">
    <source>
        <dbReference type="Proteomes" id="UP000245207"/>
    </source>
</evidence>